<accession>A0AC61NRB8</accession>
<evidence type="ECO:0000313" key="2">
    <source>
        <dbReference type="Proteomes" id="UP000826212"/>
    </source>
</evidence>
<reference evidence="1" key="1">
    <citation type="submission" date="2021-08" db="EMBL/GenBank/DDBJ databases">
        <title>Novel anaerobic bacterium isolated from sea squirt in East Sea, Republic of Korea.</title>
        <authorList>
            <person name="Nguyen T.H."/>
            <person name="Li Z."/>
            <person name="Lee Y.-J."/>
            <person name="Ko J."/>
            <person name="Kim S.-G."/>
        </authorList>
    </citation>
    <scope>NUCLEOTIDE SEQUENCE</scope>
    <source>
        <strain evidence="1">KCTC 25031</strain>
    </source>
</reference>
<gene>
    <name evidence="1" type="ORF">K4L44_07505</name>
</gene>
<dbReference type="EMBL" id="CP081303">
    <property type="protein sequence ID" value="QZE15669.1"/>
    <property type="molecule type" value="Genomic_DNA"/>
</dbReference>
<keyword evidence="2" id="KW-1185">Reference proteome</keyword>
<proteinExistence type="predicted"/>
<dbReference type="Proteomes" id="UP000826212">
    <property type="component" value="Chromosome"/>
</dbReference>
<sequence>MGIRKRKSYEREFKMMIVNLVDSGRDARSVAEENDIDAHMVRRWVREFHTYEKNSFQGNGNLVQTDEEARISQLEKELKQVRIERDILKKAINIFSKSDS</sequence>
<name>A0AC61NRB8_9BACT</name>
<organism evidence="1 2">
    <name type="scientific">Halosquirtibacter laminarini</name>
    <dbReference type="NCBI Taxonomy" id="3374600"/>
    <lineage>
        <taxon>Bacteria</taxon>
        <taxon>Pseudomonadati</taxon>
        <taxon>Bacteroidota</taxon>
        <taxon>Bacteroidia</taxon>
        <taxon>Marinilabiliales</taxon>
        <taxon>Prolixibacteraceae</taxon>
        <taxon>Halosquirtibacter</taxon>
    </lineage>
</organism>
<protein>
    <submittedName>
        <fullName evidence="1">Transposase</fullName>
    </submittedName>
</protein>
<evidence type="ECO:0000313" key="1">
    <source>
        <dbReference type="EMBL" id="QZE15669.1"/>
    </source>
</evidence>